<keyword evidence="1" id="KW-0677">Repeat</keyword>
<dbReference type="PROSITE" id="PS50088">
    <property type="entry name" value="ANK_REPEAT"/>
    <property type="match status" value="5"/>
</dbReference>
<dbReference type="PANTHER" id="PTHR24126">
    <property type="entry name" value="ANKYRIN REPEAT, PH AND SEC7 DOMAIN CONTAINING PROTEIN SECG-RELATED"/>
    <property type="match status" value="1"/>
</dbReference>
<dbReference type="SMART" id="SM00248">
    <property type="entry name" value="ANK"/>
    <property type="match status" value="7"/>
</dbReference>
<evidence type="ECO:0000313" key="5">
    <source>
        <dbReference type="Proteomes" id="UP000031036"/>
    </source>
</evidence>
<feature type="repeat" description="ANK" evidence="3">
    <location>
        <begin position="242"/>
        <end position="274"/>
    </location>
</feature>
<sequence length="285" mass="31087">MSGLSLIRALDGSDMNETARILEISPEEVSSRDGEDRVALHYAAETADAETFKRILELDPSLIDCQDHNGYTPLLIAAMSGNTSAAEILLERGAQINHIDKDKHSPVHWAVVCGQFDTLALLLRKGANVNASDNQGAQPLHYATISEDIPQERNEAILHILLKNGASVNGKDIDERTPILWAASNGNTEAMMSLIQAGGDRYAIDRDQLNALHCAASHGHEHMLELLIESCDKSIIDATDRNGDTPLFYAVTLGHFECARLLLLSGANANHQVSCTRLCFAIIWL</sequence>
<dbReference type="PANTHER" id="PTHR24126:SF14">
    <property type="entry name" value="ANK_REP_REGION DOMAIN-CONTAINING PROTEIN"/>
    <property type="match status" value="1"/>
</dbReference>
<keyword evidence="5" id="KW-1185">Reference proteome</keyword>
<evidence type="ECO:0000256" key="3">
    <source>
        <dbReference type="PROSITE-ProRule" id="PRU00023"/>
    </source>
</evidence>
<evidence type="ECO:0000256" key="2">
    <source>
        <dbReference type="ARBA" id="ARBA00023043"/>
    </source>
</evidence>
<dbReference type="Gene3D" id="1.25.40.20">
    <property type="entry name" value="Ankyrin repeat-containing domain"/>
    <property type="match status" value="2"/>
</dbReference>
<reference evidence="4 5" key="1">
    <citation type="submission" date="2014-11" db="EMBL/GenBank/DDBJ databases">
        <title>Genetic blueprint of the zoonotic pathogen Toxocara canis.</title>
        <authorList>
            <person name="Zhu X.-Q."/>
            <person name="Korhonen P.K."/>
            <person name="Cai H."/>
            <person name="Young N.D."/>
            <person name="Nejsum P."/>
            <person name="von Samson-Himmelstjerna G."/>
            <person name="Boag P.R."/>
            <person name="Tan P."/>
            <person name="Li Q."/>
            <person name="Min J."/>
            <person name="Yang Y."/>
            <person name="Wang X."/>
            <person name="Fang X."/>
            <person name="Hall R.S."/>
            <person name="Hofmann A."/>
            <person name="Sternberg P.W."/>
            <person name="Jex A.R."/>
            <person name="Gasser R.B."/>
        </authorList>
    </citation>
    <scope>NUCLEOTIDE SEQUENCE [LARGE SCALE GENOMIC DNA]</scope>
    <source>
        <strain evidence="4">PN_DK_2014</strain>
    </source>
</reference>
<dbReference type="Pfam" id="PF12796">
    <property type="entry name" value="Ank_2"/>
    <property type="match status" value="2"/>
</dbReference>
<dbReference type="Pfam" id="PF13637">
    <property type="entry name" value="Ank_4"/>
    <property type="match status" value="1"/>
</dbReference>
<comment type="caution">
    <text evidence="4">The sequence shown here is derived from an EMBL/GenBank/DDBJ whole genome shotgun (WGS) entry which is preliminary data.</text>
</comment>
<feature type="repeat" description="ANK" evidence="3">
    <location>
        <begin position="102"/>
        <end position="134"/>
    </location>
</feature>
<dbReference type="OMA" id="ERTPILW"/>
<dbReference type="OrthoDB" id="10258888at2759"/>
<feature type="repeat" description="ANK" evidence="3">
    <location>
        <begin position="69"/>
        <end position="101"/>
    </location>
</feature>
<evidence type="ECO:0000313" key="4">
    <source>
        <dbReference type="EMBL" id="KHN76904.1"/>
    </source>
</evidence>
<name>A0A0B2V5W8_TOXCA</name>
<accession>A0A0B2V5W8</accession>
<protein>
    <submittedName>
        <fullName evidence="4">Ankyrin repeat, PH and SEC7 domain containing protein secG</fullName>
    </submittedName>
</protein>
<dbReference type="PROSITE" id="PS50297">
    <property type="entry name" value="ANK_REP_REGION"/>
    <property type="match status" value="4"/>
</dbReference>
<evidence type="ECO:0000256" key="1">
    <source>
        <dbReference type="ARBA" id="ARBA00022737"/>
    </source>
</evidence>
<dbReference type="InterPro" id="IPR036770">
    <property type="entry name" value="Ankyrin_rpt-contain_sf"/>
</dbReference>
<feature type="repeat" description="ANK" evidence="3">
    <location>
        <begin position="174"/>
        <end position="206"/>
    </location>
</feature>
<organism evidence="4 5">
    <name type="scientific">Toxocara canis</name>
    <name type="common">Canine roundworm</name>
    <dbReference type="NCBI Taxonomy" id="6265"/>
    <lineage>
        <taxon>Eukaryota</taxon>
        <taxon>Metazoa</taxon>
        <taxon>Ecdysozoa</taxon>
        <taxon>Nematoda</taxon>
        <taxon>Chromadorea</taxon>
        <taxon>Rhabditida</taxon>
        <taxon>Spirurina</taxon>
        <taxon>Ascaridomorpha</taxon>
        <taxon>Ascaridoidea</taxon>
        <taxon>Toxocaridae</taxon>
        <taxon>Toxocara</taxon>
    </lineage>
</organism>
<gene>
    <name evidence="4" type="primary">secG</name>
    <name evidence="4" type="ORF">Tcan_05063</name>
</gene>
<dbReference type="PRINTS" id="PR01415">
    <property type="entry name" value="ANKYRIN"/>
</dbReference>
<dbReference type="EMBL" id="JPKZ01002390">
    <property type="protein sequence ID" value="KHN76904.1"/>
    <property type="molecule type" value="Genomic_DNA"/>
</dbReference>
<dbReference type="STRING" id="6265.A0A0B2V5W8"/>
<dbReference type="InterPro" id="IPR002110">
    <property type="entry name" value="Ankyrin_rpt"/>
</dbReference>
<proteinExistence type="predicted"/>
<keyword evidence="2 3" id="KW-0040">ANK repeat</keyword>
<feature type="repeat" description="ANK" evidence="3">
    <location>
        <begin position="135"/>
        <end position="173"/>
    </location>
</feature>
<dbReference type="Proteomes" id="UP000031036">
    <property type="component" value="Unassembled WGS sequence"/>
</dbReference>
<dbReference type="SUPFAM" id="SSF48403">
    <property type="entry name" value="Ankyrin repeat"/>
    <property type="match status" value="2"/>
</dbReference>
<dbReference type="AlphaFoldDB" id="A0A0B2V5W8"/>